<dbReference type="PANTHER" id="PTHR48111:SF22">
    <property type="entry name" value="REGULATOR OF RPOS"/>
    <property type="match status" value="1"/>
</dbReference>
<proteinExistence type="predicted"/>
<dbReference type="Gene3D" id="6.10.250.690">
    <property type="match status" value="1"/>
</dbReference>
<evidence type="ECO:0000256" key="4">
    <source>
        <dbReference type="ARBA" id="ARBA00023125"/>
    </source>
</evidence>
<keyword evidence="1 6" id="KW-0597">Phosphoprotein</keyword>
<dbReference type="Gene3D" id="1.10.10.10">
    <property type="entry name" value="Winged helix-like DNA-binding domain superfamily/Winged helix DNA-binding domain"/>
    <property type="match status" value="1"/>
</dbReference>
<dbReference type="GO" id="GO:0032993">
    <property type="term" value="C:protein-DNA complex"/>
    <property type="evidence" value="ECO:0007669"/>
    <property type="project" value="TreeGrafter"/>
</dbReference>
<dbReference type="PROSITE" id="PS50110">
    <property type="entry name" value="RESPONSE_REGULATORY"/>
    <property type="match status" value="1"/>
</dbReference>
<dbReference type="SUPFAM" id="SSF52172">
    <property type="entry name" value="CheY-like"/>
    <property type="match status" value="1"/>
</dbReference>
<dbReference type="GO" id="GO:0005829">
    <property type="term" value="C:cytosol"/>
    <property type="evidence" value="ECO:0007669"/>
    <property type="project" value="TreeGrafter"/>
</dbReference>
<dbReference type="SUPFAM" id="SSF46894">
    <property type="entry name" value="C-terminal effector domain of the bipartite response regulators"/>
    <property type="match status" value="1"/>
</dbReference>
<accession>A0A410H220</accession>
<evidence type="ECO:0000256" key="2">
    <source>
        <dbReference type="ARBA" id="ARBA00023012"/>
    </source>
</evidence>
<keyword evidence="11" id="KW-1185">Reference proteome</keyword>
<feature type="modified residue" description="4-aspartylphosphate" evidence="6">
    <location>
        <position position="52"/>
    </location>
</feature>
<dbReference type="PANTHER" id="PTHR48111">
    <property type="entry name" value="REGULATOR OF RPOS"/>
    <property type="match status" value="1"/>
</dbReference>
<dbReference type="InterPro" id="IPR016032">
    <property type="entry name" value="Sig_transdc_resp-reg_C-effctor"/>
</dbReference>
<evidence type="ECO:0000259" key="8">
    <source>
        <dbReference type="PROSITE" id="PS50110"/>
    </source>
</evidence>
<gene>
    <name evidence="10" type="ORF">EPV75_04385</name>
</gene>
<dbReference type="Gene3D" id="3.40.50.2300">
    <property type="match status" value="1"/>
</dbReference>
<dbReference type="InterPro" id="IPR036388">
    <property type="entry name" value="WH-like_DNA-bd_sf"/>
</dbReference>
<dbReference type="GO" id="GO:0000976">
    <property type="term" value="F:transcription cis-regulatory region binding"/>
    <property type="evidence" value="ECO:0007669"/>
    <property type="project" value="TreeGrafter"/>
</dbReference>
<organism evidence="10 11">
    <name type="scientific">Hydrogenovibrio thermophilus</name>
    <dbReference type="NCBI Taxonomy" id="265883"/>
    <lineage>
        <taxon>Bacteria</taxon>
        <taxon>Pseudomonadati</taxon>
        <taxon>Pseudomonadota</taxon>
        <taxon>Gammaproteobacteria</taxon>
        <taxon>Thiotrichales</taxon>
        <taxon>Piscirickettsiaceae</taxon>
        <taxon>Hydrogenovibrio</taxon>
    </lineage>
</organism>
<dbReference type="KEGG" id="htr:EPV75_04385"/>
<feature type="DNA-binding region" description="OmpR/PhoB-type" evidence="7">
    <location>
        <begin position="124"/>
        <end position="221"/>
    </location>
</feature>
<dbReference type="Proteomes" id="UP000285478">
    <property type="component" value="Chromosome"/>
</dbReference>
<evidence type="ECO:0000256" key="6">
    <source>
        <dbReference type="PROSITE-ProRule" id="PRU00169"/>
    </source>
</evidence>
<evidence type="ECO:0000259" key="9">
    <source>
        <dbReference type="PROSITE" id="PS51755"/>
    </source>
</evidence>
<dbReference type="CDD" id="cd17624">
    <property type="entry name" value="REC_OmpR_PmrA-like"/>
    <property type="match status" value="1"/>
</dbReference>
<dbReference type="InterPro" id="IPR001867">
    <property type="entry name" value="OmpR/PhoB-type_DNA-bd"/>
</dbReference>
<dbReference type="EMBL" id="CP035033">
    <property type="protein sequence ID" value="QAB14963.1"/>
    <property type="molecule type" value="Genomic_DNA"/>
</dbReference>
<dbReference type="CDD" id="cd00383">
    <property type="entry name" value="trans_reg_C"/>
    <property type="match status" value="1"/>
</dbReference>
<keyword evidence="5" id="KW-0804">Transcription</keyword>
<protein>
    <submittedName>
        <fullName evidence="10">Response regulator transcription factor</fullName>
    </submittedName>
</protein>
<dbReference type="InterPro" id="IPR001789">
    <property type="entry name" value="Sig_transdc_resp-reg_receiver"/>
</dbReference>
<evidence type="ECO:0000313" key="11">
    <source>
        <dbReference type="Proteomes" id="UP000285478"/>
    </source>
</evidence>
<evidence type="ECO:0000313" key="10">
    <source>
        <dbReference type="EMBL" id="QAB14963.1"/>
    </source>
</evidence>
<keyword evidence="2" id="KW-0902">Two-component regulatory system</keyword>
<dbReference type="InterPro" id="IPR011006">
    <property type="entry name" value="CheY-like_superfamily"/>
</dbReference>
<feature type="domain" description="OmpR/PhoB-type" evidence="9">
    <location>
        <begin position="124"/>
        <end position="221"/>
    </location>
</feature>
<dbReference type="Pfam" id="PF00486">
    <property type="entry name" value="Trans_reg_C"/>
    <property type="match status" value="1"/>
</dbReference>
<evidence type="ECO:0000256" key="5">
    <source>
        <dbReference type="ARBA" id="ARBA00023163"/>
    </source>
</evidence>
<dbReference type="RefSeq" id="WP_128384583.1">
    <property type="nucleotide sequence ID" value="NZ_CP035033.1"/>
</dbReference>
<dbReference type="Pfam" id="PF00072">
    <property type="entry name" value="Response_reg"/>
    <property type="match status" value="1"/>
</dbReference>
<evidence type="ECO:0000256" key="7">
    <source>
        <dbReference type="PROSITE-ProRule" id="PRU01091"/>
    </source>
</evidence>
<dbReference type="AlphaFoldDB" id="A0A410H220"/>
<keyword evidence="3" id="KW-0805">Transcription regulation</keyword>
<feature type="domain" description="Response regulatory" evidence="8">
    <location>
        <begin position="3"/>
        <end position="117"/>
    </location>
</feature>
<evidence type="ECO:0000256" key="1">
    <source>
        <dbReference type="ARBA" id="ARBA00022553"/>
    </source>
</evidence>
<keyword evidence="4 7" id="KW-0238">DNA-binding</keyword>
<reference evidence="10 11" key="1">
    <citation type="journal article" date="2018" name="Environ. Microbiol.">
        <title>Genomes of ubiquitous marine and hypersaline Hydrogenovibrio, Thiomicrorhabdus and Thiomicrospira spp. encode a diversity of mechanisms to sustain chemolithoautotrophy in heterogeneous environments.</title>
        <authorList>
            <person name="Scott K.M."/>
            <person name="Williams J."/>
            <person name="Porter C.M.B."/>
            <person name="Russel S."/>
            <person name="Harmer T.L."/>
            <person name="Paul J.H."/>
            <person name="Antonen K.M."/>
            <person name="Bridges M.K."/>
            <person name="Camper G.J."/>
            <person name="Campla C.K."/>
            <person name="Casella L.G."/>
            <person name="Chase E."/>
            <person name="Conrad J.W."/>
            <person name="Cruz M.C."/>
            <person name="Dunlap D.S."/>
            <person name="Duran L."/>
            <person name="Fahsbender E.M."/>
            <person name="Goldsmith D.B."/>
            <person name="Keeley R.F."/>
            <person name="Kondoff M.R."/>
            <person name="Kussy B.I."/>
            <person name="Lane M.K."/>
            <person name="Lawler S."/>
            <person name="Leigh B.A."/>
            <person name="Lewis C."/>
            <person name="Lostal L.M."/>
            <person name="Marking D."/>
            <person name="Mancera P.A."/>
            <person name="McClenthan E.C."/>
            <person name="McIntyre E.A."/>
            <person name="Mine J.A."/>
            <person name="Modi S."/>
            <person name="Moore B.D."/>
            <person name="Morgan W.A."/>
            <person name="Nelson K.M."/>
            <person name="Nguyen K.N."/>
            <person name="Ogburn N."/>
            <person name="Parrino D.G."/>
            <person name="Pedapudi A.D."/>
            <person name="Pelham R.P."/>
            <person name="Preece A.M."/>
            <person name="Rampersad E.A."/>
            <person name="Richardson J.C."/>
            <person name="Rodgers C.M."/>
            <person name="Schaffer B.L."/>
            <person name="Sheridan N.E."/>
            <person name="Solone M.R."/>
            <person name="Staley Z.R."/>
            <person name="Tabuchi M."/>
            <person name="Waide R.J."/>
            <person name="Wanjugi P.W."/>
            <person name="Young S."/>
            <person name="Clum A."/>
            <person name="Daum C."/>
            <person name="Huntemann M."/>
            <person name="Ivanova N."/>
            <person name="Kyrpides N."/>
            <person name="Mikhailova N."/>
            <person name="Palaniappan K."/>
            <person name="Pillay M."/>
            <person name="Reddy T.B.K."/>
            <person name="Shapiro N."/>
            <person name="Stamatis D."/>
            <person name="Varghese N."/>
            <person name="Woyke T."/>
            <person name="Boden R."/>
            <person name="Freyermuth S.K."/>
            <person name="Kerfeld C.A."/>
        </authorList>
    </citation>
    <scope>NUCLEOTIDE SEQUENCE [LARGE SCALE GENOMIC DNA]</scope>
    <source>
        <strain evidence="10 11">JR-2</strain>
    </source>
</reference>
<evidence type="ECO:0000256" key="3">
    <source>
        <dbReference type="ARBA" id="ARBA00023015"/>
    </source>
</evidence>
<dbReference type="GO" id="GO:0000156">
    <property type="term" value="F:phosphorelay response regulator activity"/>
    <property type="evidence" value="ECO:0007669"/>
    <property type="project" value="TreeGrafter"/>
</dbReference>
<dbReference type="GO" id="GO:0006355">
    <property type="term" value="P:regulation of DNA-templated transcription"/>
    <property type="evidence" value="ECO:0007669"/>
    <property type="project" value="InterPro"/>
</dbReference>
<dbReference type="SMART" id="SM00862">
    <property type="entry name" value="Trans_reg_C"/>
    <property type="match status" value="1"/>
</dbReference>
<sequence>MLHVLLVEDDLDLANTLVDYLALEQIECDHIANGSAAESLINDNRYDALILDVNLPGQSGFHLCEKVRADGNDTPVLMLTARDALHDKLTGFEVGSDDYLVKPFEMAELVARIKALAMRRSGQAKRFQVADLMMDIQQHQATRGAVALRLSPTGWKLLETLMRASPKVVSKQALEHALWGDEVPNTDSLKVHLHKLRKQVDLPGLEPLIHTVTHHGVVLKSGSDKETG</sequence>
<dbReference type="SMART" id="SM00448">
    <property type="entry name" value="REC"/>
    <property type="match status" value="1"/>
</dbReference>
<dbReference type="PROSITE" id="PS51755">
    <property type="entry name" value="OMPR_PHOB"/>
    <property type="match status" value="1"/>
</dbReference>
<dbReference type="InterPro" id="IPR039420">
    <property type="entry name" value="WalR-like"/>
</dbReference>
<name>A0A410H220_9GAMM</name>